<evidence type="ECO:0000256" key="5">
    <source>
        <dbReference type="ARBA" id="ARBA00022475"/>
    </source>
</evidence>
<evidence type="ECO:0000256" key="6">
    <source>
        <dbReference type="ARBA" id="ARBA00022519"/>
    </source>
</evidence>
<protein>
    <recommendedName>
        <fullName evidence="19">Cbb3-type cytochrome c oxidase subunit</fullName>
    </recommendedName>
</protein>
<dbReference type="Pfam" id="PF14715">
    <property type="entry name" value="FixP_N"/>
    <property type="match status" value="1"/>
</dbReference>
<dbReference type="PRINTS" id="PR00605">
    <property type="entry name" value="CYTCHROMECIC"/>
</dbReference>
<evidence type="ECO:0000256" key="14">
    <source>
        <dbReference type="ARBA" id="ARBA00022989"/>
    </source>
</evidence>
<keyword evidence="16 19" id="KW-0408">Iron</keyword>
<keyword evidence="10 19" id="KW-0479">Metal-binding</keyword>
<keyword evidence="9 20" id="KW-0812">Transmembrane</keyword>
<reference evidence="22 23" key="1">
    <citation type="submission" date="2022-07" db="EMBL/GenBank/DDBJ databases">
        <title>Genome Analysis of Selected Gammaproteobacteria from Nigerian Food snails.</title>
        <authorList>
            <person name="Okafor A.C."/>
        </authorList>
    </citation>
    <scope>NUCLEOTIDE SEQUENCE [LARGE SCALE GENOMIC DNA]</scope>
    <source>
        <strain evidence="22 23">Awg 2</strain>
    </source>
</reference>
<evidence type="ECO:0000256" key="16">
    <source>
        <dbReference type="ARBA" id="ARBA00023004"/>
    </source>
</evidence>
<dbReference type="InterPro" id="IPR050597">
    <property type="entry name" value="Cytochrome_c_Oxidase_Subunit"/>
</dbReference>
<dbReference type="Proteomes" id="UP001211689">
    <property type="component" value="Unassembled WGS sequence"/>
</dbReference>
<organism evidence="22 23">
    <name type="scientific">Metapseudomonas resinovorans</name>
    <name type="common">Pseudomonas resinovorans</name>
    <dbReference type="NCBI Taxonomy" id="53412"/>
    <lineage>
        <taxon>Bacteria</taxon>
        <taxon>Pseudomonadati</taxon>
        <taxon>Pseudomonadota</taxon>
        <taxon>Gammaproteobacteria</taxon>
        <taxon>Pseudomonadales</taxon>
        <taxon>Pseudomonadaceae</taxon>
        <taxon>Metapseudomonas</taxon>
    </lineage>
</organism>
<dbReference type="InterPro" id="IPR032858">
    <property type="entry name" value="CcoP_N"/>
</dbReference>
<evidence type="ECO:0000256" key="12">
    <source>
        <dbReference type="ARBA" id="ARBA00022781"/>
    </source>
</evidence>
<name>A0ABT4Y775_METRE</name>
<evidence type="ECO:0000256" key="11">
    <source>
        <dbReference type="ARBA" id="ARBA00022737"/>
    </source>
</evidence>
<keyword evidence="4 19" id="KW-0813">Transport</keyword>
<keyword evidence="23" id="KW-1185">Reference proteome</keyword>
<dbReference type="InterPro" id="IPR038414">
    <property type="entry name" value="CcoP_N_sf"/>
</dbReference>
<evidence type="ECO:0000256" key="18">
    <source>
        <dbReference type="ARBA" id="ARBA00023136"/>
    </source>
</evidence>
<comment type="similarity">
    <text evidence="3 19">Belongs to the CcoP / FixP family.</text>
</comment>
<keyword evidence="13 19" id="KW-0249">Electron transport</keyword>
<evidence type="ECO:0000256" key="1">
    <source>
        <dbReference type="ARBA" id="ARBA00004533"/>
    </source>
</evidence>
<keyword evidence="14 20" id="KW-1133">Transmembrane helix</keyword>
<keyword evidence="8 19" id="KW-0679">Respiratory chain</keyword>
<feature type="transmembrane region" description="Helical" evidence="20">
    <location>
        <begin position="57"/>
        <end position="76"/>
    </location>
</feature>
<comment type="cofactor">
    <cofactor evidence="19">
        <name>heme c</name>
        <dbReference type="ChEBI" id="CHEBI:61717"/>
    </cofactor>
    <text evidence="19">Binds 2 heme C groups per subunit.</text>
</comment>
<accession>A0ABT4Y775</accession>
<feature type="domain" description="Cytochrome c" evidence="21">
    <location>
        <begin position="220"/>
        <end position="302"/>
    </location>
</feature>
<keyword evidence="5 19" id="KW-1003">Cell membrane</keyword>
<evidence type="ECO:0000256" key="2">
    <source>
        <dbReference type="ARBA" id="ARBA00004673"/>
    </source>
</evidence>
<keyword evidence="6 19" id="KW-0997">Cell inner membrane</keyword>
<evidence type="ECO:0000256" key="17">
    <source>
        <dbReference type="ARBA" id="ARBA00023065"/>
    </source>
</evidence>
<evidence type="ECO:0000313" key="22">
    <source>
        <dbReference type="EMBL" id="MDA8484725.1"/>
    </source>
</evidence>
<keyword evidence="15 19" id="KW-0560">Oxidoreductase</keyword>
<evidence type="ECO:0000256" key="20">
    <source>
        <dbReference type="SAM" id="Phobius"/>
    </source>
</evidence>
<comment type="function">
    <text evidence="19">C-type cytochrome. Part of the cbb3-type cytochrome c oxidase complex.</text>
</comment>
<dbReference type="InterPro" id="IPR008168">
    <property type="entry name" value="Cyt_C_IC"/>
</dbReference>
<comment type="pathway">
    <text evidence="2 19">Energy metabolism; oxidative phosphorylation.</text>
</comment>
<dbReference type="RefSeq" id="WP_271471373.1">
    <property type="nucleotide sequence ID" value="NZ_JANEWF010000019.1"/>
</dbReference>
<comment type="subunit">
    <text evidence="19">Component of the cbb3-type cytochrome c oxidase.</text>
</comment>
<dbReference type="Pfam" id="PF13442">
    <property type="entry name" value="Cytochrome_CBB3"/>
    <property type="match status" value="2"/>
</dbReference>
<dbReference type="PIRSF" id="PIRSF000006">
    <property type="entry name" value="Cbb3-Cox_fixP"/>
    <property type="match status" value="1"/>
</dbReference>
<comment type="caution">
    <text evidence="22">The sequence shown here is derived from an EMBL/GenBank/DDBJ whole genome shotgun (WGS) entry which is preliminary data.</text>
</comment>
<evidence type="ECO:0000256" key="19">
    <source>
        <dbReference type="PIRNR" id="PIRNR000006"/>
    </source>
</evidence>
<dbReference type="InterPro" id="IPR036909">
    <property type="entry name" value="Cyt_c-like_dom_sf"/>
</dbReference>
<evidence type="ECO:0000313" key="23">
    <source>
        <dbReference type="Proteomes" id="UP001211689"/>
    </source>
</evidence>
<dbReference type="NCBIfam" id="TIGR00782">
    <property type="entry name" value="ccoP"/>
    <property type="match status" value="1"/>
</dbReference>
<dbReference type="PANTHER" id="PTHR33751:SF1">
    <property type="entry name" value="CBB3-TYPE CYTOCHROME C OXIDASE SUBUNIT FIXP"/>
    <property type="match status" value="1"/>
</dbReference>
<evidence type="ECO:0000256" key="7">
    <source>
        <dbReference type="ARBA" id="ARBA00022617"/>
    </source>
</evidence>
<keyword evidence="17 19" id="KW-0406">Ion transport</keyword>
<dbReference type="PANTHER" id="PTHR33751">
    <property type="entry name" value="CBB3-TYPE CYTOCHROME C OXIDASE SUBUNIT FIXP"/>
    <property type="match status" value="1"/>
</dbReference>
<dbReference type="EMBL" id="JANEWF010000019">
    <property type="protein sequence ID" value="MDA8484725.1"/>
    <property type="molecule type" value="Genomic_DNA"/>
</dbReference>
<proteinExistence type="inferred from homology"/>
<dbReference type="InterPro" id="IPR009056">
    <property type="entry name" value="Cyt_c-like_dom"/>
</dbReference>
<evidence type="ECO:0000256" key="8">
    <source>
        <dbReference type="ARBA" id="ARBA00022660"/>
    </source>
</evidence>
<dbReference type="PROSITE" id="PS51007">
    <property type="entry name" value="CYTC"/>
    <property type="match status" value="2"/>
</dbReference>
<dbReference type="SUPFAM" id="SSF46626">
    <property type="entry name" value="Cytochrome c"/>
    <property type="match status" value="2"/>
</dbReference>
<sequence>MTTFWSWYISLLTIFTLLALTWLIFATRRGESKGTTDQTMGHAFDGIEEYDNPLPKWWFWLFIGTLIFAAGYLVLYPGLGNWKGLFPGYADGWNQESQWQREVSKAEQQYGPIFARYSAMSIEEVAKDPQAMKMGGRLFATYCSICHGSDAKGALGFPNLTDSNWRWGGEPETIKTTILHGRMAAMPAWGEVLGDAGVKNVAAYVRQDLAGLKLPEDAKADVEAGKSLFATTCVACHGAEGKGTALMGAPDLTHPAGWIYGSSLAQLQQTIRHGRNGQMPAQQEYLGQDKVHVLAAYIYNLSRKDQELAVK</sequence>
<evidence type="ECO:0000256" key="13">
    <source>
        <dbReference type="ARBA" id="ARBA00022982"/>
    </source>
</evidence>
<evidence type="ECO:0000256" key="3">
    <source>
        <dbReference type="ARBA" id="ARBA00006113"/>
    </source>
</evidence>
<keyword evidence="12 19" id="KW-0375">Hydrogen ion transport</keyword>
<keyword evidence="7 19" id="KW-0349">Heme</keyword>
<evidence type="ECO:0000256" key="15">
    <source>
        <dbReference type="ARBA" id="ARBA00023002"/>
    </source>
</evidence>
<evidence type="ECO:0000256" key="4">
    <source>
        <dbReference type="ARBA" id="ARBA00022448"/>
    </source>
</evidence>
<dbReference type="InterPro" id="IPR004678">
    <property type="entry name" value="Cyt_c_oxidase_cbb3_su3"/>
</dbReference>
<dbReference type="Gene3D" id="6.10.280.130">
    <property type="match status" value="1"/>
</dbReference>
<keyword evidence="11" id="KW-0677">Repeat</keyword>
<evidence type="ECO:0000256" key="10">
    <source>
        <dbReference type="ARBA" id="ARBA00022723"/>
    </source>
</evidence>
<feature type="transmembrane region" description="Helical" evidence="20">
    <location>
        <begin position="7"/>
        <end position="25"/>
    </location>
</feature>
<evidence type="ECO:0000259" key="21">
    <source>
        <dbReference type="PROSITE" id="PS51007"/>
    </source>
</evidence>
<evidence type="ECO:0000256" key="9">
    <source>
        <dbReference type="ARBA" id="ARBA00022692"/>
    </source>
</evidence>
<gene>
    <name evidence="22" type="primary">ccoP</name>
    <name evidence="22" type="ORF">NNO07_16780</name>
</gene>
<comment type="subcellular location">
    <subcellularLocation>
        <location evidence="1 19">Cell inner membrane</location>
    </subcellularLocation>
</comment>
<feature type="domain" description="Cytochrome c" evidence="21">
    <location>
        <begin position="130"/>
        <end position="209"/>
    </location>
</feature>
<dbReference type="Gene3D" id="1.10.760.10">
    <property type="entry name" value="Cytochrome c-like domain"/>
    <property type="match status" value="2"/>
</dbReference>
<keyword evidence="18 19" id="KW-0472">Membrane</keyword>